<dbReference type="InterPro" id="IPR050248">
    <property type="entry name" value="Polysacc_deacetylase_ArnD"/>
</dbReference>
<dbReference type="GO" id="GO:0005975">
    <property type="term" value="P:carbohydrate metabolic process"/>
    <property type="evidence" value="ECO:0007669"/>
    <property type="project" value="InterPro"/>
</dbReference>
<dbReference type="AlphaFoldDB" id="A0A174G1Z2"/>
<dbReference type="Pfam" id="PF01522">
    <property type="entry name" value="Polysacc_deac_1"/>
    <property type="match status" value="1"/>
</dbReference>
<feature type="region of interest" description="Disordered" evidence="1">
    <location>
        <begin position="1"/>
        <end position="22"/>
    </location>
</feature>
<dbReference type="RefSeq" id="WP_055265727.1">
    <property type="nucleotide sequence ID" value="NZ_CABIXQ010000010.1"/>
</dbReference>
<sequence length="343" mass="39083">MKSKRANTVKKGRNYKHSNRLKKNKRKLNKLIRATIIIFIALVISTVALKSLNTMSLGTNKENNIDIKDNINIISDNKETNEEQNQLKEENINDNESNNKKVDSDEMVYLPLQEDINATDAREVQNRLTYWNYQREDNKKIAYLTFDDGPSEYVTDEILDVLKEKDVKATFFILGSMVDKNDYAKRALKRIVKEGHAIGNHGYCHRYDILYPGGVVNADVFMDDMKKSEDAMKKVLGENFSTKVIRFPGGHGSWDTSTIDSVLEQDGYSYIDWNTLNGDAEGQGLSPDQLLARLQETVTDLEGNNDVIVVLMHDTDAKESTAQYLGKAIDYLKSQGYEFKTLK</sequence>
<accession>A0A174G1Z2</accession>
<evidence type="ECO:0000256" key="1">
    <source>
        <dbReference type="SAM" id="MobiDB-lite"/>
    </source>
</evidence>
<dbReference type="OrthoDB" id="258610at2"/>
<reference evidence="3 4" key="1">
    <citation type="submission" date="2015-09" db="EMBL/GenBank/DDBJ databases">
        <authorList>
            <consortium name="Pathogen Informatics"/>
        </authorList>
    </citation>
    <scope>NUCLEOTIDE SEQUENCE [LARGE SCALE GENOMIC DNA]</scope>
    <source>
        <strain evidence="3 4">2789STDY5834856</strain>
    </source>
</reference>
<dbReference type="Proteomes" id="UP000095594">
    <property type="component" value="Unassembled WGS sequence"/>
</dbReference>
<evidence type="ECO:0000313" key="4">
    <source>
        <dbReference type="Proteomes" id="UP000095594"/>
    </source>
</evidence>
<dbReference type="InterPro" id="IPR011330">
    <property type="entry name" value="Glyco_hydro/deAcase_b/a-brl"/>
</dbReference>
<dbReference type="PANTHER" id="PTHR10587">
    <property type="entry name" value="GLYCOSYL TRANSFERASE-RELATED"/>
    <property type="match status" value="1"/>
</dbReference>
<dbReference type="CDD" id="cd10944">
    <property type="entry name" value="CE4_SmPgdA_like"/>
    <property type="match status" value="1"/>
</dbReference>
<feature type="region of interest" description="Disordered" evidence="1">
    <location>
        <begin position="77"/>
        <end position="100"/>
    </location>
</feature>
<dbReference type="SUPFAM" id="SSF88713">
    <property type="entry name" value="Glycoside hydrolase/deacetylase"/>
    <property type="match status" value="1"/>
</dbReference>
<proteinExistence type="predicted"/>
<protein>
    <submittedName>
        <fullName evidence="3">Polysaccharide deacetylase</fullName>
    </submittedName>
</protein>
<name>A0A174G1Z2_9CLOT</name>
<dbReference type="PROSITE" id="PS51677">
    <property type="entry name" value="NODB"/>
    <property type="match status" value="1"/>
</dbReference>
<dbReference type="Gene3D" id="3.20.20.370">
    <property type="entry name" value="Glycoside hydrolase/deacetylase"/>
    <property type="match status" value="1"/>
</dbReference>
<evidence type="ECO:0000313" key="3">
    <source>
        <dbReference type="EMBL" id="CUO54365.1"/>
    </source>
</evidence>
<dbReference type="EMBL" id="CYZX01000010">
    <property type="protein sequence ID" value="CUO54365.1"/>
    <property type="molecule type" value="Genomic_DNA"/>
</dbReference>
<gene>
    <name evidence="3" type="ORF">ERS852471_01764</name>
</gene>
<evidence type="ECO:0000259" key="2">
    <source>
        <dbReference type="PROSITE" id="PS51677"/>
    </source>
</evidence>
<dbReference type="InterPro" id="IPR002509">
    <property type="entry name" value="NODB_dom"/>
</dbReference>
<organism evidence="3 4">
    <name type="scientific">Clostridium disporicum</name>
    <dbReference type="NCBI Taxonomy" id="84024"/>
    <lineage>
        <taxon>Bacteria</taxon>
        <taxon>Bacillati</taxon>
        <taxon>Bacillota</taxon>
        <taxon>Clostridia</taxon>
        <taxon>Eubacteriales</taxon>
        <taxon>Clostridiaceae</taxon>
        <taxon>Clostridium</taxon>
    </lineage>
</organism>
<dbReference type="GO" id="GO:0016810">
    <property type="term" value="F:hydrolase activity, acting on carbon-nitrogen (but not peptide) bonds"/>
    <property type="evidence" value="ECO:0007669"/>
    <property type="project" value="InterPro"/>
</dbReference>
<dbReference type="PANTHER" id="PTHR10587:SF125">
    <property type="entry name" value="POLYSACCHARIDE DEACETYLASE YHEN-RELATED"/>
    <property type="match status" value="1"/>
</dbReference>
<feature type="domain" description="NodB homology" evidence="2">
    <location>
        <begin position="140"/>
        <end position="340"/>
    </location>
</feature>